<dbReference type="PANTHER" id="PTHR46682">
    <property type="entry name" value="ADHESION G-PROTEIN COUPLED RECEPTOR V1"/>
    <property type="match status" value="1"/>
</dbReference>
<dbReference type="InterPro" id="IPR026919">
    <property type="entry name" value="ADGRV1"/>
</dbReference>
<dbReference type="GO" id="GO:0005509">
    <property type="term" value="F:calcium ion binding"/>
    <property type="evidence" value="ECO:0007669"/>
    <property type="project" value="InterPro"/>
</dbReference>
<dbReference type="Pfam" id="PF00353">
    <property type="entry name" value="HemolysinCabind"/>
    <property type="match status" value="2"/>
</dbReference>
<accession>A0A7C3VW37</accession>
<sequence length="1232" mass="125814">MFYKLSLNDQPSFTTTGNPATVNEDAGAITISNWATFNPGSANEASQTATYTISNISNPGLFAAIPTVNSSGTLTYTPATDANGTSTFDVVVQDNGGTANGGVDTSSVQPFTITVTPVNDAPSFSNAGNQTLTSWTNTVQTVSNWANTFVFGPTSENSQAVADFLVNVTAGNDLFTALPDIANDGTLTYTPNGKPGTATVQVQLKDDGGILNGGVDTSSAATFNIIIPPPTVELTTNTTTATEAGTTAITLTATAQGAVSGNQTLNLALTGTASNSDFSGTIPAQITIANGSNTGQVTLTIANDLIAEDSETATLTISNPSSGIQLGTTTAQTITITDNDTAGYLITPISGDTSEFGSLATFDIHLTSQPTADVTLNFTSDNPAEGTVTPSITFNSSNWNQYQTITITGVNDFVADGDIPYNITGTAISSDPKYNNNNPTNVAVINTDNDSPGVTITPSGGTTQLTEGSITDTYTIALNTLPTGNVQITATADAQTQVSLDGVNFAASQTLTFTSVNGITPQTVTVRAIDDKTTENIHSGSITNAITNSADANYPTTMALDGITANITDNDISYSLTGGSPTITEGNSGTQQITYNITRTGALNETSTVDFNFSGTATNIADYKLVSVTGTGVSTTNSTITFAPNATSATITVEVVGDQIDEDDESLIFSLVNPTATGTATVTGSPATTTITDDYTAGFTITPTSLTTTEAAGTATFTVALNTQPTADVKINLSSDNTAEGILDKPSLTFNAANWNSPQTVTVTGVDDFGDDGDIAYNIITSAATSTDAKYNGINPVDVAVTNTDNDTAGVALSSTNVAAYEGGAGGSYTAVLTSKPTAPVTVNFSGGSQINPLAALTFDSNNWNVPQPVIITAIDDNIAEGLATEIISHTVTSADAKYNGVNVGTVTATITDNDTAAAPVVQPLGRMDLRESGGEDVYKLFLTTQPTATVNVAIVTDGQTTANVPYVTFTPSDWNLPQLVRVSAVDDNVVEGTHTSNISFVASSVDGVYQGLPISGITVNIADNDNVGLVESLPTPGSRMGTAADDKIVGSAGDDVINARGGNNALDGGAGNDVLSGGSGADYITGGAGLDLLFGGQGEDYLDGGNDEDVIFAGMGSDRVFGGNGNDKLFGEQGDDYLFGGAGVDTVTGGLGRDAFAIGNGMGGMTVEMADVITDFVPGEDVFDLIPSLGFGDLSLVQNGGDVVIQNRVTGEFLARVQGVDVASLTQADFV</sequence>
<evidence type="ECO:0000256" key="3">
    <source>
        <dbReference type="ARBA" id="ARBA00022729"/>
    </source>
</evidence>
<keyword evidence="6" id="KW-0843">Virulence</keyword>
<feature type="domain" description="Calx-beta" evidence="8">
    <location>
        <begin position="563"/>
        <end position="672"/>
    </location>
</feature>
<dbReference type="SMART" id="SM00237">
    <property type="entry name" value="Calx_beta"/>
    <property type="match status" value="1"/>
</dbReference>
<dbReference type="SUPFAM" id="SSF141072">
    <property type="entry name" value="CalX-like"/>
    <property type="match status" value="2"/>
</dbReference>
<dbReference type="InterPro" id="IPR001343">
    <property type="entry name" value="Hemolysn_Ca-bd"/>
</dbReference>
<evidence type="ECO:0000259" key="8">
    <source>
        <dbReference type="SMART" id="SM00237"/>
    </source>
</evidence>
<dbReference type="PANTHER" id="PTHR46682:SF1">
    <property type="entry name" value="ADHESION G-PROTEIN COUPLED RECEPTOR V1"/>
    <property type="match status" value="1"/>
</dbReference>
<dbReference type="PROSITE" id="PS00330">
    <property type="entry name" value="HEMOLYSIN_CALCIUM"/>
    <property type="match status" value="4"/>
</dbReference>
<evidence type="ECO:0000256" key="1">
    <source>
        <dbReference type="ARBA" id="ARBA00004370"/>
    </source>
</evidence>
<name>A0A7C3VW37_9CYAN</name>
<evidence type="ECO:0000256" key="5">
    <source>
        <dbReference type="ARBA" id="ARBA00022837"/>
    </source>
</evidence>
<comment type="caution">
    <text evidence="9">The sequence shown here is derived from an EMBL/GenBank/DDBJ whole genome shotgun (WGS) entry which is preliminary data.</text>
</comment>
<dbReference type="GO" id="GO:0004930">
    <property type="term" value="F:G protein-coupled receptor activity"/>
    <property type="evidence" value="ECO:0007669"/>
    <property type="project" value="InterPro"/>
</dbReference>
<keyword evidence="7" id="KW-0472">Membrane</keyword>
<dbReference type="GO" id="GO:0016020">
    <property type="term" value="C:membrane"/>
    <property type="evidence" value="ECO:0007669"/>
    <property type="project" value="UniProtKB-SubCell"/>
</dbReference>
<evidence type="ECO:0000256" key="2">
    <source>
        <dbReference type="ARBA" id="ARBA00022656"/>
    </source>
</evidence>
<dbReference type="SUPFAM" id="SSF51120">
    <property type="entry name" value="beta-Roll"/>
    <property type="match status" value="1"/>
</dbReference>
<dbReference type="InterPro" id="IPR003995">
    <property type="entry name" value="RTX_toxin_determinant-A"/>
</dbReference>
<dbReference type="AlphaFoldDB" id="A0A7C3VW37"/>
<evidence type="ECO:0000256" key="7">
    <source>
        <dbReference type="ARBA" id="ARBA00023136"/>
    </source>
</evidence>
<dbReference type="Pfam" id="PF03160">
    <property type="entry name" value="Calx-beta"/>
    <property type="match status" value="2"/>
</dbReference>
<keyword evidence="3" id="KW-0732">Signal</keyword>
<comment type="subcellular location">
    <subcellularLocation>
        <location evidence="1">Membrane</location>
    </subcellularLocation>
</comment>
<dbReference type="Gene3D" id="2.60.40.2030">
    <property type="match status" value="2"/>
</dbReference>
<evidence type="ECO:0000256" key="6">
    <source>
        <dbReference type="ARBA" id="ARBA00023026"/>
    </source>
</evidence>
<gene>
    <name evidence="9" type="ORF">ENR15_22210</name>
</gene>
<keyword evidence="4" id="KW-0677">Repeat</keyword>
<dbReference type="PRINTS" id="PR01488">
    <property type="entry name" value="RTXTOXINA"/>
</dbReference>
<dbReference type="PRINTS" id="PR00313">
    <property type="entry name" value="CABNDNGRPT"/>
</dbReference>
<evidence type="ECO:0000313" key="9">
    <source>
        <dbReference type="EMBL" id="HGG03275.1"/>
    </source>
</evidence>
<dbReference type="GO" id="GO:0090729">
    <property type="term" value="F:toxin activity"/>
    <property type="evidence" value="ECO:0007669"/>
    <property type="project" value="UniProtKB-KW"/>
</dbReference>
<organism evidence="9">
    <name type="scientific">Planktothricoides sp. SpSt-374</name>
    <dbReference type="NCBI Taxonomy" id="2282167"/>
    <lineage>
        <taxon>Bacteria</taxon>
        <taxon>Bacillati</taxon>
        <taxon>Cyanobacteriota</taxon>
        <taxon>Cyanophyceae</taxon>
        <taxon>Oscillatoriophycideae</taxon>
        <taxon>Oscillatoriales</taxon>
        <taxon>Oscillatoriaceae</taxon>
        <taxon>Planktothricoides</taxon>
    </lineage>
</organism>
<keyword evidence="2" id="KW-0800">Toxin</keyword>
<dbReference type="Gene3D" id="2.150.10.10">
    <property type="entry name" value="Serralysin-like metalloprotease, C-terminal"/>
    <property type="match status" value="1"/>
</dbReference>
<dbReference type="GO" id="GO:0005576">
    <property type="term" value="C:extracellular region"/>
    <property type="evidence" value="ECO:0007669"/>
    <property type="project" value="InterPro"/>
</dbReference>
<reference evidence="9" key="1">
    <citation type="journal article" date="2020" name="mSystems">
        <title>Genome- and Community-Level Interaction Insights into Carbon Utilization and Element Cycling Functions of Hydrothermarchaeota in Hydrothermal Sediment.</title>
        <authorList>
            <person name="Zhou Z."/>
            <person name="Liu Y."/>
            <person name="Xu W."/>
            <person name="Pan J."/>
            <person name="Luo Z.H."/>
            <person name="Li M."/>
        </authorList>
    </citation>
    <scope>NUCLEOTIDE SEQUENCE [LARGE SCALE GENOMIC DNA]</scope>
    <source>
        <strain evidence="9">SpSt-374</strain>
    </source>
</reference>
<dbReference type="InterPro" id="IPR018511">
    <property type="entry name" value="Hemolysin-typ_Ca-bd_CS"/>
</dbReference>
<keyword evidence="5" id="KW-0106">Calcium</keyword>
<dbReference type="InterPro" id="IPR011049">
    <property type="entry name" value="Serralysin-like_metalloprot_C"/>
</dbReference>
<dbReference type="InterPro" id="IPR003644">
    <property type="entry name" value="Calx_beta"/>
</dbReference>
<dbReference type="EMBL" id="DSPX01000228">
    <property type="protein sequence ID" value="HGG03275.1"/>
    <property type="molecule type" value="Genomic_DNA"/>
</dbReference>
<proteinExistence type="predicted"/>
<protein>
    <recommendedName>
        <fullName evidence="8">Calx-beta domain-containing protein</fullName>
    </recommendedName>
</protein>
<evidence type="ECO:0000256" key="4">
    <source>
        <dbReference type="ARBA" id="ARBA00022737"/>
    </source>
</evidence>
<dbReference type="InterPro" id="IPR038081">
    <property type="entry name" value="CalX-like_sf"/>
</dbReference>